<keyword evidence="5" id="KW-0325">Glycoprotein</keyword>
<name>A0A6G0XK99_9STRA</name>
<dbReference type="Gene3D" id="1.20.120.980">
    <property type="entry name" value="Serine carboxypeptidase S28, SKS domain"/>
    <property type="match status" value="1"/>
</dbReference>
<comment type="similarity">
    <text evidence="1">Belongs to the peptidase S28 family.</text>
</comment>
<keyword evidence="3" id="KW-0732">Signal</keyword>
<comment type="caution">
    <text evidence="6">The sequence shown here is derived from an EMBL/GenBank/DDBJ whole genome shotgun (WGS) entry which is preliminary data.</text>
</comment>
<dbReference type="InterPro" id="IPR008758">
    <property type="entry name" value="Peptidase_S28"/>
</dbReference>
<keyword evidence="2" id="KW-0645">Protease</keyword>
<dbReference type="Gene3D" id="3.40.50.1820">
    <property type="entry name" value="alpha/beta hydrolase"/>
    <property type="match status" value="1"/>
</dbReference>
<protein>
    <recommendedName>
        <fullName evidence="8">Lysosomal Pro-X carboxypeptidase</fullName>
    </recommendedName>
</protein>
<dbReference type="Proteomes" id="UP000481153">
    <property type="component" value="Unassembled WGS sequence"/>
</dbReference>
<evidence type="ECO:0000313" key="7">
    <source>
        <dbReference type="Proteomes" id="UP000481153"/>
    </source>
</evidence>
<reference evidence="6 7" key="1">
    <citation type="submission" date="2019-07" db="EMBL/GenBank/DDBJ databases">
        <title>Genomics analysis of Aphanomyces spp. identifies a new class of oomycete effector associated with host adaptation.</title>
        <authorList>
            <person name="Gaulin E."/>
        </authorList>
    </citation>
    <scope>NUCLEOTIDE SEQUENCE [LARGE SCALE GENOMIC DNA]</scope>
    <source>
        <strain evidence="6 7">ATCC 201684</strain>
    </source>
</reference>
<dbReference type="SUPFAM" id="SSF53474">
    <property type="entry name" value="alpha/beta-Hydrolases"/>
    <property type="match status" value="2"/>
</dbReference>
<dbReference type="VEuPathDB" id="FungiDB:AeMF1_012785"/>
<organism evidence="6 7">
    <name type="scientific">Aphanomyces euteiches</name>
    <dbReference type="NCBI Taxonomy" id="100861"/>
    <lineage>
        <taxon>Eukaryota</taxon>
        <taxon>Sar</taxon>
        <taxon>Stramenopiles</taxon>
        <taxon>Oomycota</taxon>
        <taxon>Saprolegniomycetes</taxon>
        <taxon>Saprolegniales</taxon>
        <taxon>Verrucalvaceae</taxon>
        <taxon>Aphanomyces</taxon>
    </lineage>
</organism>
<keyword evidence="7" id="KW-1185">Reference proteome</keyword>
<gene>
    <name evidence="6" type="ORF">Ae201684_003880</name>
</gene>
<evidence type="ECO:0000256" key="5">
    <source>
        <dbReference type="ARBA" id="ARBA00023180"/>
    </source>
</evidence>
<dbReference type="AlphaFoldDB" id="A0A6G0XK99"/>
<dbReference type="GO" id="GO:0070008">
    <property type="term" value="F:serine-type exopeptidase activity"/>
    <property type="evidence" value="ECO:0007669"/>
    <property type="project" value="InterPro"/>
</dbReference>
<dbReference type="PANTHER" id="PTHR11010:SF120">
    <property type="entry name" value="LYSOSOMAL PRO-X CARBOXYPEPTIDASE"/>
    <property type="match status" value="1"/>
</dbReference>
<dbReference type="Pfam" id="PF05577">
    <property type="entry name" value="Peptidase_S28"/>
    <property type="match status" value="1"/>
</dbReference>
<evidence type="ECO:0008006" key="8">
    <source>
        <dbReference type="Google" id="ProtNLM"/>
    </source>
</evidence>
<keyword evidence="4" id="KW-0378">Hydrolase</keyword>
<dbReference type="EMBL" id="VJMJ01000045">
    <property type="protein sequence ID" value="KAF0740748.1"/>
    <property type="molecule type" value="Genomic_DNA"/>
</dbReference>
<dbReference type="PANTHER" id="PTHR11010">
    <property type="entry name" value="PROTEASE S28 PRO-X CARBOXYPEPTIDASE-RELATED"/>
    <property type="match status" value="1"/>
</dbReference>
<evidence type="ECO:0000313" key="6">
    <source>
        <dbReference type="EMBL" id="KAF0740748.1"/>
    </source>
</evidence>
<dbReference type="InterPro" id="IPR042269">
    <property type="entry name" value="Ser_carbopepase_S28_SKS"/>
</dbReference>
<evidence type="ECO:0000256" key="1">
    <source>
        <dbReference type="ARBA" id="ARBA00011079"/>
    </source>
</evidence>
<sequence>MDSRQPLLPRQTHPPSRPSKTIVTCAFLAAIGALAYVGTSKAHQPPAVVVDEAIDSVSLSKKTETVKESFDGDLRLRCNETFITQTLDHFTAHHATYQQRYFTCAEHWKSPDGPIFFYTGHESNAEEFLKATGLMWENAAEFGALLVFAEHRYFGKSFPKIENASYVESLRFLSSEQALADYAVLIRHLKTTLGAKESPVIAFGGSYAGMLAAWFRMTYPFVVDGSIASSAPLLAFEGQDPPVDPEAFARITTFVATPEAGSAKNCVPNIRKAQEIIAAWGATDEGRQNLTSVLGLCYAPTTQEQAIAISNGLVDVYTTLAEGNYPFASDYFGKLPAFPYRVACDHLKEDFASDAALLTGFRASVGVVTNSTGALKCVDWNATTPIESENLWSYLACSELYMVIGDHDGKRDFFRPTVQNKTADAANCLARWGVQLRPLWANTVYGGWAGIRAASNIVFSNGNFDPWGGYGVWESQSDSVIAIPIDQGGHHLDLMFSSPNDPVSVRRAREEEKREIRKWIREKRRRANKHKESDA</sequence>
<dbReference type="GO" id="GO:0006508">
    <property type="term" value="P:proteolysis"/>
    <property type="evidence" value="ECO:0007669"/>
    <property type="project" value="UniProtKB-KW"/>
</dbReference>
<evidence type="ECO:0000256" key="4">
    <source>
        <dbReference type="ARBA" id="ARBA00022801"/>
    </source>
</evidence>
<proteinExistence type="inferred from homology"/>
<dbReference type="GO" id="GO:0008239">
    <property type="term" value="F:dipeptidyl-peptidase activity"/>
    <property type="evidence" value="ECO:0007669"/>
    <property type="project" value="TreeGrafter"/>
</dbReference>
<evidence type="ECO:0000256" key="2">
    <source>
        <dbReference type="ARBA" id="ARBA00022670"/>
    </source>
</evidence>
<accession>A0A6G0XK99</accession>
<evidence type="ECO:0000256" key="3">
    <source>
        <dbReference type="ARBA" id="ARBA00022729"/>
    </source>
</evidence>
<dbReference type="InterPro" id="IPR029058">
    <property type="entry name" value="AB_hydrolase_fold"/>
</dbReference>